<evidence type="ECO:0000313" key="1">
    <source>
        <dbReference type="EMBL" id="MFH6984368.1"/>
    </source>
</evidence>
<keyword evidence="2" id="KW-1185">Reference proteome</keyword>
<gene>
    <name evidence="1" type="ORF">ACHKAR_13025</name>
</gene>
<evidence type="ECO:0000313" key="2">
    <source>
        <dbReference type="Proteomes" id="UP001610063"/>
    </source>
</evidence>
<name>A0ABW7N9T6_9BACT</name>
<comment type="caution">
    <text evidence="1">The sequence shown here is derived from an EMBL/GenBank/DDBJ whole genome shotgun (WGS) entry which is preliminary data.</text>
</comment>
<sequence>MPPASHVYIHEDISSIQELYSDLTEDLSATPLVIDFLTASAEKLLHAHRTNLHAAFVEIRNGLPQFAGKSISEIFNYAFTMLDARTTVARLHGFEDWEEVERHSENSFNLEFEKAVDLLLGGEVEHLSQLLRTHPELIKARSPFGHQATLLIYCGSNGVEMRRQVVPDNLPEMVNLLLAEGAEKHAKARVYGGQFTTYQLAESSAHPHDAGIMDKLLRVLK</sequence>
<dbReference type="Proteomes" id="UP001610063">
    <property type="component" value="Unassembled WGS sequence"/>
</dbReference>
<accession>A0ABW7N9T6</accession>
<reference evidence="1 2" key="1">
    <citation type="journal article" date="2013" name="Int. J. Syst. Evol. Microbiol.">
        <title>Marinoscillum luteum sp. nov., isolated from marine sediment.</title>
        <authorList>
            <person name="Cha I.T."/>
            <person name="Park S.J."/>
            <person name="Kim S.J."/>
            <person name="Kim J.G."/>
            <person name="Jung M.Y."/>
            <person name="Shin K.S."/>
            <person name="Kwon K.K."/>
            <person name="Yang S.H."/>
            <person name="Seo Y.S."/>
            <person name="Rhee S.K."/>
        </authorList>
    </citation>
    <scope>NUCLEOTIDE SEQUENCE [LARGE SCALE GENOMIC DNA]</scope>
    <source>
        <strain evidence="1 2">KCTC 23939</strain>
    </source>
</reference>
<protein>
    <submittedName>
        <fullName evidence="1">Uncharacterized protein</fullName>
    </submittedName>
</protein>
<dbReference type="RefSeq" id="WP_395417714.1">
    <property type="nucleotide sequence ID" value="NZ_JBIPKE010000017.1"/>
</dbReference>
<organism evidence="1 2">
    <name type="scientific">Marinoscillum luteum</name>
    <dbReference type="NCBI Taxonomy" id="861051"/>
    <lineage>
        <taxon>Bacteria</taxon>
        <taxon>Pseudomonadati</taxon>
        <taxon>Bacteroidota</taxon>
        <taxon>Cytophagia</taxon>
        <taxon>Cytophagales</taxon>
        <taxon>Reichenbachiellaceae</taxon>
        <taxon>Marinoscillum</taxon>
    </lineage>
</organism>
<proteinExistence type="predicted"/>
<dbReference type="EMBL" id="JBIPKE010000017">
    <property type="protein sequence ID" value="MFH6984368.1"/>
    <property type="molecule type" value="Genomic_DNA"/>
</dbReference>